<dbReference type="EMBL" id="BMAW01126407">
    <property type="protein sequence ID" value="GFU16625.1"/>
    <property type="molecule type" value="Genomic_DNA"/>
</dbReference>
<evidence type="ECO:0000256" key="3">
    <source>
        <dbReference type="ARBA" id="ARBA00022737"/>
    </source>
</evidence>
<sequence>MCECRNGTKGDFCELIVGCQELNCDAEISNCILNDETHRGMCICKEDNKLYFDNKCVLDSCLSNPCRNGGTCGIAKDGFRCVCKPPYSGTLCENAIFKADALLSAKLH</sequence>
<feature type="disulfide bond" evidence="6">
    <location>
        <begin position="83"/>
        <end position="92"/>
    </location>
</feature>
<keyword evidence="1 6" id="KW-0245">EGF-like domain</keyword>
<evidence type="ECO:0000313" key="8">
    <source>
        <dbReference type="EMBL" id="GFU16625.1"/>
    </source>
</evidence>
<evidence type="ECO:0000256" key="4">
    <source>
        <dbReference type="ARBA" id="ARBA00023157"/>
    </source>
</evidence>
<evidence type="ECO:0000256" key="6">
    <source>
        <dbReference type="PROSITE-ProRule" id="PRU00076"/>
    </source>
</evidence>
<gene>
    <name evidence="8" type="ORF">NPIL_584521</name>
</gene>
<dbReference type="SUPFAM" id="SSF57196">
    <property type="entry name" value="EGF/Laminin"/>
    <property type="match status" value="1"/>
</dbReference>
<dbReference type="PROSITE" id="PS01186">
    <property type="entry name" value="EGF_2"/>
    <property type="match status" value="1"/>
</dbReference>
<evidence type="ECO:0000256" key="1">
    <source>
        <dbReference type="ARBA" id="ARBA00022536"/>
    </source>
</evidence>
<dbReference type="OrthoDB" id="6430434at2759"/>
<comment type="caution">
    <text evidence="8">The sequence shown here is derived from an EMBL/GenBank/DDBJ whole genome shotgun (WGS) entry which is preliminary data.</text>
</comment>
<evidence type="ECO:0000259" key="7">
    <source>
        <dbReference type="PROSITE" id="PS50026"/>
    </source>
</evidence>
<feature type="domain" description="EGF-like" evidence="7">
    <location>
        <begin position="57"/>
        <end position="93"/>
    </location>
</feature>
<evidence type="ECO:0000256" key="5">
    <source>
        <dbReference type="ARBA" id="ARBA00023180"/>
    </source>
</evidence>
<dbReference type="Pfam" id="PF00008">
    <property type="entry name" value="EGF"/>
    <property type="match status" value="1"/>
</dbReference>
<dbReference type="PROSITE" id="PS00022">
    <property type="entry name" value="EGF_1"/>
    <property type="match status" value="2"/>
</dbReference>
<keyword evidence="4 6" id="KW-1015">Disulfide bond</keyword>
<evidence type="ECO:0000256" key="2">
    <source>
        <dbReference type="ARBA" id="ARBA00022729"/>
    </source>
</evidence>
<evidence type="ECO:0000313" key="9">
    <source>
        <dbReference type="Proteomes" id="UP000887013"/>
    </source>
</evidence>
<dbReference type="InterPro" id="IPR000742">
    <property type="entry name" value="EGF"/>
</dbReference>
<dbReference type="Gene3D" id="2.10.25.10">
    <property type="entry name" value="Laminin"/>
    <property type="match status" value="1"/>
</dbReference>
<reference evidence="8" key="1">
    <citation type="submission" date="2020-08" db="EMBL/GenBank/DDBJ databases">
        <title>Multicomponent nature underlies the extraordinary mechanical properties of spider dragline silk.</title>
        <authorList>
            <person name="Kono N."/>
            <person name="Nakamura H."/>
            <person name="Mori M."/>
            <person name="Yoshida Y."/>
            <person name="Ohtoshi R."/>
            <person name="Malay A.D."/>
            <person name="Moran D.A.P."/>
            <person name="Tomita M."/>
            <person name="Numata K."/>
            <person name="Arakawa K."/>
        </authorList>
    </citation>
    <scope>NUCLEOTIDE SEQUENCE</scope>
</reference>
<comment type="caution">
    <text evidence="6">Lacks conserved residue(s) required for the propagation of feature annotation.</text>
</comment>
<protein>
    <recommendedName>
        <fullName evidence="7">EGF-like domain-containing protein</fullName>
    </recommendedName>
</protein>
<dbReference type="PROSITE" id="PS50026">
    <property type="entry name" value="EGF_3"/>
    <property type="match status" value="1"/>
</dbReference>
<name>A0A8X6QAW8_NEPPI</name>
<dbReference type="Proteomes" id="UP000887013">
    <property type="component" value="Unassembled WGS sequence"/>
</dbReference>
<keyword evidence="2" id="KW-0732">Signal</keyword>
<organism evidence="8 9">
    <name type="scientific">Nephila pilipes</name>
    <name type="common">Giant wood spider</name>
    <name type="synonym">Nephila maculata</name>
    <dbReference type="NCBI Taxonomy" id="299642"/>
    <lineage>
        <taxon>Eukaryota</taxon>
        <taxon>Metazoa</taxon>
        <taxon>Ecdysozoa</taxon>
        <taxon>Arthropoda</taxon>
        <taxon>Chelicerata</taxon>
        <taxon>Arachnida</taxon>
        <taxon>Araneae</taxon>
        <taxon>Araneomorphae</taxon>
        <taxon>Entelegynae</taxon>
        <taxon>Araneoidea</taxon>
        <taxon>Nephilidae</taxon>
        <taxon>Nephila</taxon>
    </lineage>
</organism>
<accession>A0A8X6QAW8</accession>
<proteinExistence type="predicted"/>
<keyword evidence="3" id="KW-0677">Repeat</keyword>
<dbReference type="SMART" id="SM00181">
    <property type="entry name" value="EGF"/>
    <property type="match status" value="1"/>
</dbReference>
<keyword evidence="9" id="KW-1185">Reference proteome</keyword>
<dbReference type="AlphaFoldDB" id="A0A8X6QAW8"/>
<keyword evidence="5" id="KW-0325">Glycoprotein</keyword>
<dbReference type="CDD" id="cd00054">
    <property type="entry name" value="EGF_CA"/>
    <property type="match status" value="1"/>
</dbReference>
<dbReference type="FunFam" id="2.10.25.10:FF:000255">
    <property type="entry name" value="Sushi, nidogen and EGF-like domains 1"/>
    <property type="match status" value="1"/>
</dbReference>